<name>A0A1H3K5U6_9MICO</name>
<evidence type="ECO:0000256" key="3">
    <source>
        <dbReference type="ARBA" id="ARBA00023125"/>
    </source>
</evidence>
<dbReference type="InterPro" id="IPR039420">
    <property type="entry name" value="WalR-like"/>
</dbReference>
<keyword evidence="9" id="KW-1185">Reference proteome</keyword>
<dbReference type="Pfam" id="PF00196">
    <property type="entry name" value="GerE"/>
    <property type="match status" value="1"/>
</dbReference>
<feature type="modified residue" description="4-aspartylphosphate" evidence="5">
    <location>
        <position position="56"/>
    </location>
</feature>
<evidence type="ECO:0000313" key="9">
    <source>
        <dbReference type="Proteomes" id="UP000198891"/>
    </source>
</evidence>
<dbReference type="InterPro" id="IPR001789">
    <property type="entry name" value="Sig_transdc_resp-reg_receiver"/>
</dbReference>
<feature type="domain" description="HTH luxR-type" evidence="6">
    <location>
        <begin position="161"/>
        <end position="226"/>
    </location>
</feature>
<dbReference type="RefSeq" id="WP_092548073.1">
    <property type="nucleotide sequence ID" value="NZ_FNPZ01000001.1"/>
</dbReference>
<dbReference type="EMBL" id="FNPZ01000001">
    <property type="protein sequence ID" value="SDY46978.1"/>
    <property type="molecule type" value="Genomic_DNA"/>
</dbReference>
<dbReference type="GO" id="GO:0000160">
    <property type="term" value="P:phosphorelay signal transduction system"/>
    <property type="evidence" value="ECO:0007669"/>
    <property type="project" value="InterPro"/>
</dbReference>
<evidence type="ECO:0000256" key="2">
    <source>
        <dbReference type="ARBA" id="ARBA00023015"/>
    </source>
</evidence>
<dbReference type="PRINTS" id="PR00038">
    <property type="entry name" value="HTHLUXR"/>
</dbReference>
<dbReference type="SMART" id="SM00448">
    <property type="entry name" value="REC"/>
    <property type="match status" value="1"/>
</dbReference>
<dbReference type="PANTHER" id="PTHR43214">
    <property type="entry name" value="TWO-COMPONENT RESPONSE REGULATOR"/>
    <property type="match status" value="1"/>
</dbReference>
<feature type="domain" description="Response regulatory" evidence="7">
    <location>
        <begin position="5"/>
        <end position="122"/>
    </location>
</feature>
<evidence type="ECO:0000313" key="8">
    <source>
        <dbReference type="EMBL" id="SDY46978.1"/>
    </source>
</evidence>
<dbReference type="InterPro" id="IPR000792">
    <property type="entry name" value="Tscrpt_reg_LuxR_C"/>
</dbReference>
<proteinExistence type="predicted"/>
<dbReference type="InterPro" id="IPR011006">
    <property type="entry name" value="CheY-like_superfamily"/>
</dbReference>
<evidence type="ECO:0000256" key="5">
    <source>
        <dbReference type="PROSITE-ProRule" id="PRU00169"/>
    </source>
</evidence>
<evidence type="ECO:0000256" key="4">
    <source>
        <dbReference type="ARBA" id="ARBA00023163"/>
    </source>
</evidence>
<protein>
    <submittedName>
        <fullName evidence="8">Two component transcriptional regulator, LuxR family</fullName>
    </submittedName>
</protein>
<dbReference type="GO" id="GO:0003677">
    <property type="term" value="F:DNA binding"/>
    <property type="evidence" value="ECO:0007669"/>
    <property type="project" value="UniProtKB-KW"/>
</dbReference>
<dbReference type="STRING" id="381665.SAMN05216554_0419"/>
<evidence type="ECO:0000256" key="1">
    <source>
        <dbReference type="ARBA" id="ARBA00022553"/>
    </source>
</evidence>
<dbReference type="Pfam" id="PF00072">
    <property type="entry name" value="Response_reg"/>
    <property type="match status" value="1"/>
</dbReference>
<dbReference type="PROSITE" id="PS50110">
    <property type="entry name" value="RESPONSE_REGULATORY"/>
    <property type="match status" value="1"/>
</dbReference>
<dbReference type="Proteomes" id="UP000198891">
    <property type="component" value="Unassembled WGS sequence"/>
</dbReference>
<evidence type="ECO:0000259" key="6">
    <source>
        <dbReference type="PROSITE" id="PS50043"/>
    </source>
</evidence>
<keyword evidence="1 5" id="KW-0597">Phosphoprotein</keyword>
<dbReference type="GO" id="GO:0006355">
    <property type="term" value="P:regulation of DNA-templated transcription"/>
    <property type="evidence" value="ECO:0007669"/>
    <property type="project" value="InterPro"/>
</dbReference>
<accession>A0A1H3K5U6</accession>
<evidence type="ECO:0000259" key="7">
    <source>
        <dbReference type="PROSITE" id="PS50110"/>
    </source>
</evidence>
<dbReference type="InterPro" id="IPR016032">
    <property type="entry name" value="Sig_transdc_resp-reg_C-effctor"/>
</dbReference>
<organism evidence="8 9">
    <name type="scientific">Herbiconiux ginsengi</name>
    <dbReference type="NCBI Taxonomy" id="381665"/>
    <lineage>
        <taxon>Bacteria</taxon>
        <taxon>Bacillati</taxon>
        <taxon>Actinomycetota</taxon>
        <taxon>Actinomycetes</taxon>
        <taxon>Micrococcales</taxon>
        <taxon>Microbacteriaceae</taxon>
        <taxon>Herbiconiux</taxon>
    </lineage>
</organism>
<dbReference type="InterPro" id="IPR058245">
    <property type="entry name" value="NreC/VraR/RcsB-like_REC"/>
</dbReference>
<dbReference type="PROSITE" id="PS50043">
    <property type="entry name" value="HTH_LUXR_2"/>
    <property type="match status" value="1"/>
</dbReference>
<dbReference type="PANTHER" id="PTHR43214:SF24">
    <property type="entry name" value="TRANSCRIPTIONAL REGULATORY PROTEIN NARL-RELATED"/>
    <property type="match status" value="1"/>
</dbReference>
<dbReference type="OrthoDB" id="9808843at2"/>
<dbReference type="Gene3D" id="3.40.50.2300">
    <property type="match status" value="1"/>
</dbReference>
<dbReference type="SUPFAM" id="SSF46894">
    <property type="entry name" value="C-terminal effector domain of the bipartite response regulators"/>
    <property type="match status" value="1"/>
</dbReference>
<keyword evidence="4" id="KW-0804">Transcription</keyword>
<reference evidence="8 9" key="1">
    <citation type="submission" date="2016-10" db="EMBL/GenBank/DDBJ databases">
        <authorList>
            <person name="de Groot N.N."/>
        </authorList>
    </citation>
    <scope>NUCLEOTIDE SEQUENCE [LARGE SCALE GENOMIC DNA]</scope>
    <source>
        <strain evidence="8 9">CGMCC 4.3491</strain>
    </source>
</reference>
<gene>
    <name evidence="8" type="ORF">SAMN05216554_0419</name>
</gene>
<dbReference type="SUPFAM" id="SSF52172">
    <property type="entry name" value="CheY-like"/>
    <property type="match status" value="1"/>
</dbReference>
<keyword evidence="2" id="KW-0805">Transcription regulation</keyword>
<sequence>MSTIRVALVDDQPLFRAGIRQIVSSQPDLEFVGEAGDGAEGVVMVEQTRPDVVLMDLRMPVLDGIEATRRIVAADPATARVVVLTTFAQDSSTLRAIQAGASGFLLKDAHPEFLLASIRTVHAGNAVIAPAATRDLFEHFAEESGALRAPGLAEGGPRMPPSDVYRRLTAREREIFLLVASGLSNTEIARAEFVSEATVKTHVSRILNKLELRDRVQLVLFAVTHGLLRPTASG</sequence>
<dbReference type="CDD" id="cd06170">
    <property type="entry name" value="LuxR_C_like"/>
    <property type="match status" value="1"/>
</dbReference>
<dbReference type="CDD" id="cd17535">
    <property type="entry name" value="REC_NarL-like"/>
    <property type="match status" value="1"/>
</dbReference>
<keyword evidence="3" id="KW-0238">DNA-binding</keyword>
<dbReference type="SMART" id="SM00421">
    <property type="entry name" value="HTH_LUXR"/>
    <property type="match status" value="1"/>
</dbReference>
<dbReference type="AlphaFoldDB" id="A0A1H3K5U6"/>